<name>A0A8J4Q1B5_9MYCE</name>
<dbReference type="PANTHER" id="PTHR11864:SF0">
    <property type="entry name" value="PRP40 PRE-MRNA PROCESSING FACTOR 40 HOMOLOG A (YEAST)"/>
    <property type="match status" value="1"/>
</dbReference>
<dbReference type="OrthoDB" id="187617at2759"/>
<feature type="compositionally biased region" description="Polar residues" evidence="1">
    <location>
        <begin position="328"/>
        <end position="343"/>
    </location>
</feature>
<evidence type="ECO:0000256" key="1">
    <source>
        <dbReference type="SAM" id="MobiDB-lite"/>
    </source>
</evidence>
<evidence type="ECO:0000313" key="4">
    <source>
        <dbReference type="Proteomes" id="UP000695562"/>
    </source>
</evidence>
<feature type="compositionally biased region" description="Acidic residues" evidence="1">
    <location>
        <begin position="317"/>
        <end position="326"/>
    </location>
</feature>
<evidence type="ECO:0000313" key="3">
    <source>
        <dbReference type="EMBL" id="KAF2076044.1"/>
    </source>
</evidence>
<dbReference type="InterPro" id="IPR039726">
    <property type="entry name" value="Prp40-like"/>
</dbReference>
<dbReference type="PROSITE" id="PS51676">
    <property type="entry name" value="FF"/>
    <property type="match status" value="2"/>
</dbReference>
<proteinExistence type="predicted"/>
<dbReference type="SMART" id="SM00441">
    <property type="entry name" value="FF"/>
    <property type="match status" value="2"/>
</dbReference>
<organism evidence="3 4">
    <name type="scientific">Polysphondylium violaceum</name>
    <dbReference type="NCBI Taxonomy" id="133409"/>
    <lineage>
        <taxon>Eukaryota</taxon>
        <taxon>Amoebozoa</taxon>
        <taxon>Evosea</taxon>
        <taxon>Eumycetozoa</taxon>
        <taxon>Dictyostelia</taxon>
        <taxon>Dictyosteliales</taxon>
        <taxon>Dictyosteliaceae</taxon>
        <taxon>Polysphondylium</taxon>
    </lineage>
</organism>
<dbReference type="InterPro" id="IPR002713">
    <property type="entry name" value="FF_domain"/>
</dbReference>
<dbReference type="EMBL" id="AJWJ01000075">
    <property type="protein sequence ID" value="KAF2076044.1"/>
    <property type="molecule type" value="Genomic_DNA"/>
</dbReference>
<dbReference type="GO" id="GO:0071004">
    <property type="term" value="C:U2-type prespliceosome"/>
    <property type="evidence" value="ECO:0007669"/>
    <property type="project" value="TreeGrafter"/>
</dbReference>
<sequence>MSWRRATLYFENEARWEAIESEREREDLFRDYIASLEALEKDRLLAVKKENMNKLREKFEADQSITVSSQWRRIRDQFENDPLFQELDKFDFLSVFENYIRDLEKKQDDQRRQQRDKLKKEARKDRDQFRAFLAEKFNSGELHALTRWKEFKNKFQTTPIFNSLSNRTIGSTPLELFCDFKEDLEVKYEKDYRKLKDLVKDLDFTYVPNETTLESFKQSMEKSEKSNSISPFNYLPFLEYLRYKEESKEKTAAKRKKKRIGYFKRLLCDTKSITKQSTWEEVKATLADKKEYQDLDDAQEREKIFASYIEYLAQQSVEEEGDEEGELPSSSLTSTHHNASRSNGFAPPLSSSSASKKRRSYDRDRGTDSELESDWENRKSSSFKKEKR</sequence>
<feature type="domain" description="FF" evidence="2">
    <location>
        <begin position="120"/>
        <end position="183"/>
    </location>
</feature>
<dbReference type="PANTHER" id="PTHR11864">
    <property type="entry name" value="PRE-MRNA-PROCESSING PROTEIN PRP40"/>
    <property type="match status" value="1"/>
</dbReference>
<comment type="caution">
    <text evidence="3">The sequence shown here is derived from an EMBL/GenBank/DDBJ whole genome shotgun (WGS) entry which is preliminary data.</text>
</comment>
<dbReference type="GO" id="GO:0003723">
    <property type="term" value="F:RNA binding"/>
    <property type="evidence" value="ECO:0007669"/>
    <property type="project" value="TreeGrafter"/>
</dbReference>
<accession>A0A8J4Q1B5</accession>
<dbReference type="Gene3D" id="1.10.10.440">
    <property type="entry name" value="FF domain"/>
    <property type="match status" value="4"/>
</dbReference>
<reference evidence="3" key="1">
    <citation type="submission" date="2020-01" db="EMBL/GenBank/DDBJ databases">
        <title>Development of genomics and gene disruption for Polysphondylium violaceum indicates a role for the polyketide synthase stlB in stalk morphogenesis.</title>
        <authorList>
            <person name="Narita B."/>
            <person name="Kawabe Y."/>
            <person name="Kin K."/>
            <person name="Saito T."/>
            <person name="Gibbs R."/>
            <person name="Kuspa A."/>
            <person name="Muzny D."/>
            <person name="Queller D."/>
            <person name="Richards S."/>
            <person name="Strassman J."/>
            <person name="Sucgang R."/>
            <person name="Worley K."/>
            <person name="Schaap P."/>
        </authorList>
    </citation>
    <scope>NUCLEOTIDE SEQUENCE</scope>
    <source>
        <strain evidence="3">QSvi11</strain>
    </source>
</reference>
<dbReference type="Pfam" id="PF01846">
    <property type="entry name" value="FF"/>
    <property type="match status" value="2"/>
</dbReference>
<dbReference type="Proteomes" id="UP000695562">
    <property type="component" value="Unassembled WGS sequence"/>
</dbReference>
<dbReference type="InterPro" id="IPR036517">
    <property type="entry name" value="FF_domain_sf"/>
</dbReference>
<dbReference type="GO" id="GO:0045292">
    <property type="term" value="P:mRNA cis splicing, via spliceosome"/>
    <property type="evidence" value="ECO:0007669"/>
    <property type="project" value="InterPro"/>
</dbReference>
<gene>
    <name evidence="3" type="ORF">CYY_002658</name>
</gene>
<keyword evidence="4" id="KW-1185">Reference proteome</keyword>
<dbReference type="AlphaFoldDB" id="A0A8J4Q1B5"/>
<feature type="region of interest" description="Disordered" evidence="1">
    <location>
        <begin position="316"/>
        <end position="388"/>
    </location>
</feature>
<protein>
    <recommendedName>
        <fullName evidence="2">FF domain-containing protein</fullName>
    </recommendedName>
</protein>
<feature type="domain" description="FF" evidence="2">
    <location>
        <begin position="256"/>
        <end position="311"/>
    </location>
</feature>
<dbReference type="GO" id="GO:0005685">
    <property type="term" value="C:U1 snRNP"/>
    <property type="evidence" value="ECO:0007669"/>
    <property type="project" value="TreeGrafter"/>
</dbReference>
<evidence type="ECO:0000259" key="2">
    <source>
        <dbReference type="PROSITE" id="PS51676"/>
    </source>
</evidence>
<dbReference type="SUPFAM" id="SSF81698">
    <property type="entry name" value="FF domain"/>
    <property type="match status" value="4"/>
</dbReference>